<dbReference type="EMBL" id="FOHX01000031">
    <property type="protein sequence ID" value="SEU47716.1"/>
    <property type="molecule type" value="Genomic_DNA"/>
</dbReference>
<keyword evidence="1" id="KW-0238">DNA-binding</keyword>
<name>A0A1I0LV94_9ACTN</name>
<evidence type="ECO:0000313" key="1">
    <source>
        <dbReference type="EMBL" id="SEU47716.1"/>
    </source>
</evidence>
<dbReference type="AlphaFoldDB" id="A0A1I0LV94"/>
<evidence type="ECO:0000313" key="2">
    <source>
        <dbReference type="Proteomes" id="UP000199361"/>
    </source>
</evidence>
<dbReference type="OrthoDB" id="9148135at2"/>
<reference evidence="1 2" key="1">
    <citation type="submission" date="2016-10" db="EMBL/GenBank/DDBJ databases">
        <authorList>
            <person name="de Groot N.N."/>
        </authorList>
    </citation>
    <scope>NUCLEOTIDE SEQUENCE [LARGE SCALE GENOMIC DNA]</scope>
    <source>
        <strain evidence="1 2">CGMCC 4.5598</strain>
    </source>
</reference>
<dbReference type="InterPro" id="IPR009351">
    <property type="entry name" value="AlkZ-like"/>
</dbReference>
<keyword evidence="2" id="KW-1185">Reference proteome</keyword>
<dbReference type="STRING" id="568860.SAMN05421811_13111"/>
<dbReference type="RefSeq" id="WP_091094305.1">
    <property type="nucleotide sequence ID" value="NZ_FOHX01000031.1"/>
</dbReference>
<proteinExistence type="predicted"/>
<dbReference type="Proteomes" id="UP000199361">
    <property type="component" value="Unassembled WGS sequence"/>
</dbReference>
<accession>A0A1I0LV94</accession>
<organism evidence="1 2">
    <name type="scientific">Nonomuraea wenchangensis</name>
    <dbReference type="NCBI Taxonomy" id="568860"/>
    <lineage>
        <taxon>Bacteria</taxon>
        <taxon>Bacillati</taxon>
        <taxon>Actinomycetota</taxon>
        <taxon>Actinomycetes</taxon>
        <taxon>Streptosporangiales</taxon>
        <taxon>Streptosporangiaceae</taxon>
        <taxon>Nonomuraea</taxon>
    </lineage>
</organism>
<dbReference type="GO" id="GO:0003677">
    <property type="term" value="F:DNA binding"/>
    <property type="evidence" value="ECO:0007669"/>
    <property type="project" value="UniProtKB-KW"/>
</dbReference>
<protein>
    <submittedName>
        <fullName evidence="1">Winged helix DNA-binding domain-containing protein</fullName>
    </submittedName>
</protein>
<dbReference type="PANTHER" id="PTHR38479">
    <property type="entry name" value="LMO0824 PROTEIN"/>
    <property type="match status" value="1"/>
</dbReference>
<sequence length="377" mass="41305">MILDRRVLNRTTLGRQLLLDRAALPPAEAVARLVALQGQEVDAPYVGLWSRLASFTQDDLTVLLHGGQVVRGTLLRATQHLSSADDYVWLRPLVQPVLDRMRKGAFGRALRDVDHVELTELARAHLEGAHRDGRVLTRPQLRDLLRERWPQADPAALGYAAQTLLPIVHTPPNGVWGRGGATPFALAEDWLGRPMDGPLGTQAAAERLVRRYLAAFGPASVMDVQAWSGLTRLRGVMEGMPDLRTYRDETGRVLYDLAGLPLADPGTPAPVRFLPWFDNLMVAYADRGRLMTAEQRKAVCVGAAIYPTFLVDGFVGGMWNLGGGVLTAEPFHPLPARVREELEAEGARLMAFAGVEEGRFTWLPPRADSGGEGSPRA</sequence>
<dbReference type="PANTHER" id="PTHR38479:SF2">
    <property type="entry name" value="WINGED HELIX DNA-BINDING DOMAIN-CONTAINING PROTEIN"/>
    <property type="match status" value="1"/>
</dbReference>
<gene>
    <name evidence="1" type="ORF">SAMN05421811_13111</name>
</gene>
<dbReference type="Pfam" id="PF06224">
    <property type="entry name" value="AlkZ-like"/>
    <property type="match status" value="1"/>
</dbReference>